<proteinExistence type="predicted"/>
<feature type="region of interest" description="Disordered" evidence="2">
    <location>
        <begin position="333"/>
        <end position="352"/>
    </location>
</feature>
<evidence type="ECO:0000256" key="1">
    <source>
        <dbReference type="SAM" id="Coils"/>
    </source>
</evidence>
<feature type="compositionally biased region" description="Low complexity" evidence="2">
    <location>
        <begin position="459"/>
        <end position="473"/>
    </location>
</feature>
<feature type="coiled-coil region" evidence="1">
    <location>
        <begin position="382"/>
        <end position="410"/>
    </location>
</feature>
<feature type="compositionally biased region" description="Polar residues" evidence="2">
    <location>
        <begin position="488"/>
        <end position="499"/>
    </location>
</feature>
<keyword evidence="1" id="KW-0175">Coiled coil</keyword>
<evidence type="ECO:0000256" key="2">
    <source>
        <dbReference type="SAM" id="MobiDB-lite"/>
    </source>
</evidence>
<feature type="compositionally biased region" description="Low complexity" evidence="2">
    <location>
        <begin position="500"/>
        <end position="513"/>
    </location>
</feature>
<accession>A0AAD2FXS6</accession>
<reference evidence="3" key="1">
    <citation type="submission" date="2023-08" db="EMBL/GenBank/DDBJ databases">
        <authorList>
            <person name="Audoor S."/>
            <person name="Bilcke G."/>
        </authorList>
    </citation>
    <scope>NUCLEOTIDE SEQUENCE</scope>
</reference>
<dbReference type="AlphaFoldDB" id="A0AAD2FXS6"/>
<dbReference type="EMBL" id="CAKOGP040001892">
    <property type="protein sequence ID" value="CAJ1955775.1"/>
    <property type="molecule type" value="Genomic_DNA"/>
</dbReference>
<protein>
    <submittedName>
        <fullName evidence="3">Uncharacterized protein</fullName>
    </submittedName>
</protein>
<name>A0AAD2FXS6_9STRA</name>
<gene>
    <name evidence="3" type="ORF">CYCCA115_LOCUS15918</name>
</gene>
<feature type="compositionally biased region" description="Low complexity" evidence="2">
    <location>
        <begin position="534"/>
        <end position="544"/>
    </location>
</feature>
<feature type="compositionally biased region" description="Basic residues" evidence="2">
    <location>
        <begin position="420"/>
        <end position="434"/>
    </location>
</feature>
<sequence length="566" mass="62747">MLKTSQSVVSAADHTAVTTNSVPCRINMLPKIHRIPRNKSSKKSTLDWKNPKKTKKKATMTTPVKKAAPPTIRMASTPTTVASSPAASAAKSASPAASVAKEEEEQELPKPKKQPSITLLPKVHKRVRPAPAPTCILNDLPLQEISFVHSDQDESSEIAKTLMFGEDEGFEDILNKSINRDELYDLHQTESPQKYVNSSMETELRRNREEKLNTSFPQTEAVFDASVPIDTDNRASNDLSFETTSSMAVNERMHLDESPIRPRRQVVGEETIMDTSREVEMVRNSFFDNEEMVAELNNNETKEEIPKEITALTLSNAVVDDNDFMSPLQRLRSQRSMNSSSNLEWNAEQETRTKANQQDVALAKQKKKEAKCKVNIAKHMAAERQQQEAAAIAKEEEAMLQEMIVQAKKQDEAEKRARHSVKTMQKKNQTKKPAVKFGQKQVVTLPPVTLPPASTTDKPTAPLSSSPQTLTTTGSAFVPEWTKKSLRKTSPSISPTESAKSTVSTSSSSSSSKKVPEWANKQLRKSTITTRRTSVQSSSAGSVSDELSSWMGKRRLASEGETSLLK</sequence>
<evidence type="ECO:0000313" key="4">
    <source>
        <dbReference type="Proteomes" id="UP001295423"/>
    </source>
</evidence>
<dbReference type="Proteomes" id="UP001295423">
    <property type="component" value="Unassembled WGS sequence"/>
</dbReference>
<keyword evidence="4" id="KW-1185">Reference proteome</keyword>
<organism evidence="3 4">
    <name type="scientific">Cylindrotheca closterium</name>
    <dbReference type="NCBI Taxonomy" id="2856"/>
    <lineage>
        <taxon>Eukaryota</taxon>
        <taxon>Sar</taxon>
        <taxon>Stramenopiles</taxon>
        <taxon>Ochrophyta</taxon>
        <taxon>Bacillariophyta</taxon>
        <taxon>Bacillariophyceae</taxon>
        <taxon>Bacillariophycidae</taxon>
        <taxon>Bacillariales</taxon>
        <taxon>Bacillariaceae</taxon>
        <taxon>Cylindrotheca</taxon>
    </lineage>
</organism>
<feature type="compositionally biased region" description="Basic residues" evidence="2">
    <location>
        <begin position="32"/>
        <end position="42"/>
    </location>
</feature>
<feature type="compositionally biased region" description="Low complexity" evidence="2">
    <location>
        <begin position="59"/>
        <end position="99"/>
    </location>
</feature>
<comment type="caution">
    <text evidence="3">The sequence shown here is derived from an EMBL/GenBank/DDBJ whole genome shotgun (WGS) entry which is preliminary data.</text>
</comment>
<feature type="region of interest" description="Disordered" evidence="2">
    <location>
        <begin position="420"/>
        <end position="566"/>
    </location>
</feature>
<feature type="region of interest" description="Disordered" evidence="2">
    <location>
        <begin position="32"/>
        <end position="117"/>
    </location>
</feature>
<evidence type="ECO:0000313" key="3">
    <source>
        <dbReference type="EMBL" id="CAJ1955775.1"/>
    </source>
</evidence>
<feature type="compositionally biased region" description="Polar residues" evidence="2">
    <location>
        <begin position="334"/>
        <end position="344"/>
    </location>
</feature>